<dbReference type="GO" id="GO:0003746">
    <property type="term" value="F:translation elongation factor activity"/>
    <property type="evidence" value="ECO:0007669"/>
    <property type="project" value="UniProtKB-KW"/>
</dbReference>
<dbReference type="STRING" id="593133.SAMN04488006_1102"/>
<gene>
    <name evidence="1" type="ORF">SAMN04488006_1102</name>
</gene>
<dbReference type="GO" id="GO:0032784">
    <property type="term" value="P:regulation of DNA-templated transcription elongation"/>
    <property type="evidence" value="ECO:0007669"/>
    <property type="project" value="InterPro"/>
</dbReference>
<dbReference type="AlphaFoldDB" id="A0A1I6PJF1"/>
<protein>
    <submittedName>
        <fullName evidence="1">Transcription elongation factor, GreA/GreB, C-term</fullName>
    </submittedName>
</protein>
<name>A0A1I6PJF1_9FLAO</name>
<dbReference type="Gene3D" id="3.10.50.30">
    <property type="entry name" value="Transcription elongation factor, GreA/GreB, C-terminal domain"/>
    <property type="match status" value="1"/>
</dbReference>
<evidence type="ECO:0000313" key="2">
    <source>
        <dbReference type="Proteomes" id="UP000199312"/>
    </source>
</evidence>
<dbReference type="Proteomes" id="UP000199312">
    <property type="component" value="Unassembled WGS sequence"/>
</dbReference>
<dbReference type="InterPro" id="IPR036953">
    <property type="entry name" value="GreA/GreB_C_sf"/>
</dbReference>
<keyword evidence="2" id="KW-1185">Reference proteome</keyword>
<keyword evidence="1" id="KW-0648">Protein biosynthesis</keyword>
<reference evidence="2" key="1">
    <citation type="submission" date="2016-10" db="EMBL/GenBank/DDBJ databases">
        <authorList>
            <person name="Varghese N."/>
            <person name="Submissions S."/>
        </authorList>
    </citation>
    <scope>NUCLEOTIDE SEQUENCE [LARGE SCALE GENOMIC DNA]</scope>
    <source>
        <strain evidence="2">DSM 24450</strain>
    </source>
</reference>
<dbReference type="RefSeq" id="WP_090223503.1">
    <property type="nucleotide sequence ID" value="NZ_FOZP01000002.1"/>
</dbReference>
<sequence>MKDTSQNIKKTLLKTCVDFVQKKETVILETMVSNKNDLFSETKSSAGDKHETGRTMLQLEMEKASQQLVIVNQMKETLQRLTIEDATKNVKLGSLVTTTKGTYFLAISVGQVTIDKETYFVVSTESPIGKQLLGKKTGEIIPFNAAEILDIA</sequence>
<dbReference type="GO" id="GO:0003677">
    <property type="term" value="F:DNA binding"/>
    <property type="evidence" value="ECO:0007669"/>
    <property type="project" value="InterPro"/>
</dbReference>
<proteinExistence type="predicted"/>
<evidence type="ECO:0000313" key="1">
    <source>
        <dbReference type="EMBL" id="SFS40371.1"/>
    </source>
</evidence>
<accession>A0A1I6PJF1</accession>
<organism evidence="1 2">
    <name type="scientific">Lutibacter maritimus</name>
    <dbReference type="NCBI Taxonomy" id="593133"/>
    <lineage>
        <taxon>Bacteria</taxon>
        <taxon>Pseudomonadati</taxon>
        <taxon>Bacteroidota</taxon>
        <taxon>Flavobacteriia</taxon>
        <taxon>Flavobacteriales</taxon>
        <taxon>Flavobacteriaceae</taxon>
        <taxon>Lutibacter</taxon>
    </lineage>
</organism>
<dbReference type="OrthoDB" id="667380at2"/>
<keyword evidence="1" id="KW-0251">Elongation factor</keyword>
<dbReference type="SUPFAM" id="SSF54534">
    <property type="entry name" value="FKBP-like"/>
    <property type="match status" value="1"/>
</dbReference>
<dbReference type="EMBL" id="FOZP01000002">
    <property type="protein sequence ID" value="SFS40371.1"/>
    <property type="molecule type" value="Genomic_DNA"/>
</dbReference>